<feature type="compositionally biased region" description="Low complexity" evidence="1">
    <location>
        <begin position="382"/>
        <end position="391"/>
    </location>
</feature>
<organism evidence="3 4">
    <name type="scientific">Rotaria sordida</name>
    <dbReference type="NCBI Taxonomy" id="392033"/>
    <lineage>
        <taxon>Eukaryota</taxon>
        <taxon>Metazoa</taxon>
        <taxon>Spiralia</taxon>
        <taxon>Gnathifera</taxon>
        <taxon>Rotifera</taxon>
        <taxon>Eurotatoria</taxon>
        <taxon>Bdelloidea</taxon>
        <taxon>Philodinida</taxon>
        <taxon>Philodinidae</taxon>
        <taxon>Rotaria</taxon>
    </lineage>
</organism>
<dbReference type="InterPro" id="IPR023394">
    <property type="entry name" value="Sec7_C_sf"/>
</dbReference>
<dbReference type="InterPro" id="IPR032691">
    <property type="entry name" value="Mon2/Sec7/BIG1-like_HUS"/>
</dbReference>
<dbReference type="PROSITE" id="PS50190">
    <property type="entry name" value="SEC7"/>
    <property type="match status" value="1"/>
</dbReference>
<evidence type="ECO:0000256" key="1">
    <source>
        <dbReference type="SAM" id="MobiDB-lite"/>
    </source>
</evidence>
<dbReference type="Gene3D" id="1.10.1000.11">
    <property type="entry name" value="Arf Nucleotide-binding Site Opener,domain 2"/>
    <property type="match status" value="1"/>
</dbReference>
<dbReference type="SMART" id="SM00222">
    <property type="entry name" value="Sec7"/>
    <property type="match status" value="1"/>
</dbReference>
<evidence type="ECO:0000259" key="2">
    <source>
        <dbReference type="PROSITE" id="PS50190"/>
    </source>
</evidence>
<dbReference type="Proteomes" id="UP000663870">
    <property type="component" value="Unassembled WGS sequence"/>
</dbReference>
<gene>
    <name evidence="3" type="ORF">JXQ802_LOCUS16971</name>
</gene>
<dbReference type="InterPro" id="IPR000904">
    <property type="entry name" value="Sec7_dom"/>
</dbReference>
<name>A0A814KUN2_9BILA</name>
<dbReference type="EMBL" id="CAJNOL010000421">
    <property type="protein sequence ID" value="CAF1057183.1"/>
    <property type="molecule type" value="Genomic_DNA"/>
</dbReference>
<dbReference type="CDD" id="cd00171">
    <property type="entry name" value="Sec7"/>
    <property type="match status" value="1"/>
</dbReference>
<dbReference type="Pfam" id="PF01369">
    <property type="entry name" value="Sec7"/>
    <property type="match status" value="1"/>
</dbReference>
<dbReference type="GO" id="GO:0012505">
    <property type="term" value="C:endomembrane system"/>
    <property type="evidence" value="ECO:0007669"/>
    <property type="project" value="UniProtKB-ARBA"/>
</dbReference>
<dbReference type="SUPFAM" id="SSF48425">
    <property type="entry name" value="Sec7 domain"/>
    <property type="match status" value="1"/>
</dbReference>
<dbReference type="PANTHER" id="PTHR10663">
    <property type="entry name" value="GUANYL-NUCLEOTIDE EXCHANGE FACTOR"/>
    <property type="match status" value="1"/>
</dbReference>
<feature type="region of interest" description="Disordered" evidence="1">
    <location>
        <begin position="335"/>
        <end position="393"/>
    </location>
</feature>
<sequence>MSSPFEAPKNGIYIILGEIQALTSSRKNNLRWSTTHTYEESSEMNSFQNLKTILNSVSDLQDIDSNTFLTPFLEIIRSDETSGPLTCLALNAVNKFLSYGLIDTQSESASSAIDKVAHAVTHTRFVGTNPNNDEVVLMRILQVLRSLLLSPAGSKITNDSVCEILQSCFRICFEIRLSELLRKTSEHVLIDMVQLLFARLPQFKDDATSSTLTKRLHARGITTTGTNDTTNNRRRAQRVSSSSIKKEQINESQTNESTPSPSERNFTYSSQIDDNERPTAIENATHEIPPSAPTDVEIINNEIESTTTDNLSTESILPIIVPSFDESSSRIIDANETSSTTTTTSVESEQQSQEINTSSSPIETQTSTNNNEYISPRGIKFTTSATTPTTTGPVKEALSPYGWPCVRGLFRFLTTLINNYDKNNTEYMMTVGLNLLTVALEVGADHIANYPLLLSIVKDSLCRNLLSMLSCNRIQLFSASLRVSFLIFESLRTHLKYQFEFFLLRLMELIVSEQSKVTYEQKEIALETIVQLLRIPGLSAELYLNYDCDLYLSNLFEELTKMLSKNAFPVAGLTSTHILSLDALLSVIDHIELECQYQVQRQKTDSTSQSLTRPVSSGYALALSLQNIDTNRTGIPRESRHGPRIRQNRQIISTNLPSQDDLKKIKHDKKILKQGSELFNQNPSLGINFLQENRIFTNPLQINEIIKFLKDNPMLDKKIIGEYLSNRKNAATLEQYVTTFHFYDMRIDEALRIYLSEFRLPGEAPLISSLLEHFAAHWRKCNNFQLANNDAAFGLAYACIMLNTDQHNTNVRRQSSPMTCEDFKRNLSKMNNKENFDERMLTEIYNAIKSDEIVMPTEHTGLVRESYLWKLMLKRSSTTGEKFVHVPSGSYNYDIFTLVWGQTMAALSFVFEKSNYDLIIQKSIQGFSKCARIAAHYFMSDVFDNLVISLCKFTTLLNSREWIENLPIQFGLNRKARLAATVLFNIAHVHGDILRDGWKNILECIIHLYKANLLPSVLVEVEDFLDPTGRTTLVKEQTAQIQKSDIGLFSSLAFLLGGGGPTDSTLSSGKQFTSEEQEAIKIATACIAECHLEQLLQETKFLIIDSLNELLKALIYGCQICSDSQKFDQDAAVFCLELLVKIVLQNRDRVTLFWSTVRYQFYAILVNANEKSFFVERTCVGLLRIAARLLRRDELASEILASLRILLLMKPHVIHSLSSEIAFGLHELLRTNAANIHKSDDWFTVFSLLEVVGAAAHPPPVLQSITQNPSNDNKNIHSTRSITNVESDSECSDCLTTNTLDKGYTSDTEVYHRSDYIVVSHDDLETIRNQQSILNQYKIDLNEKLSQHDRRALIKSCETLSFLIRDSTHVTEENFEYCIHCIRTFIEATVTQQTYQQKSKISIINKNLKQIRKVTSSNSLNNENLNDSINNQFGQTQFISRQSKLDYDDDDDQEAIKQEYQSLALQLLDLMHTLHTRASQIYKHTTLQQTDKTTSSILWYKCWCPILQGIARLCCDSRRPVRSSALGYLQRSVLLPELHILSPTEWESVFNKVLFPLLLKLLETTNITDHVHGIEETRVRVSQLLCRIFLQHLSPLLTLPTFTALWLTILDFMDRYLKSDQTDMLRESVRESLKNMLLVMNTTSLFDVDQPLTVITKDRIHSFLPGLWEEVFKMSTSLPTFSSHSDISKKSVTINEENIPLNEATTSSSNKITNETTPANNIRVVTFQIQNLFDDISILDNILKKPFVQLEKWRIEAYEKIDQIVENKRQELNDEFDKYRKIFLTKNEEQLIKINNSKRIIAELIQESDASANQIDDLQRLIDETDKYLSSLITHEINVVATTPIWYVDIDTHLFESQSILTNELQEYKITYVRLNGIIRNYYIKTKKYGKISDLIISFIRKYLLSEEFIQSSQSSMNSTNHQPKYDFILPVKVYKKKYLLNFDDNTLLNSILDHDSIVFYETPHSINENDHTDILMPCNFRRQPNKSSFALPIFLNVPRQECRGQHILDALRDSLSKYFPLDSNIDQHQYEVYLQVKINKSLEKTNLNDVLQSEIVFNERPTCLMVDINSQIADIYEQNILERLSF</sequence>
<comment type="caution">
    <text evidence="3">The sequence shown here is derived from an EMBL/GenBank/DDBJ whole genome shotgun (WGS) entry which is preliminary data.</text>
</comment>
<evidence type="ECO:0000313" key="4">
    <source>
        <dbReference type="Proteomes" id="UP000663870"/>
    </source>
</evidence>
<dbReference type="InterPro" id="IPR035999">
    <property type="entry name" value="Sec7_dom_sf"/>
</dbReference>
<dbReference type="PANTHER" id="PTHR10663:SF388">
    <property type="entry name" value="GOLGI-SPECIFIC BREFELDIN A-RESISTANCE GUANINE NUCLEOTIDE EXCHANGE FACTOR 1"/>
    <property type="match status" value="1"/>
</dbReference>
<dbReference type="GO" id="GO:0032012">
    <property type="term" value="P:regulation of ARF protein signal transduction"/>
    <property type="evidence" value="ECO:0007669"/>
    <property type="project" value="InterPro"/>
</dbReference>
<dbReference type="GO" id="GO:0016192">
    <property type="term" value="P:vesicle-mediated transport"/>
    <property type="evidence" value="ECO:0007669"/>
    <property type="project" value="UniProtKB-ARBA"/>
</dbReference>
<dbReference type="Pfam" id="PF23325">
    <property type="entry name" value="TPR_28"/>
    <property type="match status" value="1"/>
</dbReference>
<accession>A0A814KUN2</accession>
<evidence type="ECO:0000313" key="3">
    <source>
        <dbReference type="EMBL" id="CAF1057183.1"/>
    </source>
</evidence>
<reference evidence="3" key="1">
    <citation type="submission" date="2021-02" db="EMBL/GenBank/DDBJ databases">
        <authorList>
            <person name="Nowell W R."/>
        </authorList>
    </citation>
    <scope>NUCLEOTIDE SEQUENCE</scope>
</reference>
<feature type="region of interest" description="Disordered" evidence="1">
    <location>
        <begin position="218"/>
        <end position="269"/>
    </location>
</feature>
<feature type="compositionally biased region" description="Low complexity" evidence="1">
    <location>
        <begin position="336"/>
        <end position="354"/>
    </location>
</feature>
<dbReference type="GO" id="GO:0005085">
    <property type="term" value="F:guanyl-nucleotide exchange factor activity"/>
    <property type="evidence" value="ECO:0007669"/>
    <property type="project" value="InterPro"/>
</dbReference>
<dbReference type="Gene3D" id="1.10.220.20">
    <property type="match status" value="1"/>
</dbReference>
<feature type="compositionally biased region" description="Polar residues" evidence="1">
    <location>
        <begin position="355"/>
        <end position="373"/>
    </location>
</feature>
<dbReference type="GO" id="GO:0005737">
    <property type="term" value="C:cytoplasm"/>
    <property type="evidence" value="ECO:0007669"/>
    <property type="project" value="UniProtKB-ARBA"/>
</dbReference>
<proteinExistence type="predicted"/>
<feature type="compositionally biased region" description="Polar residues" evidence="1">
    <location>
        <begin position="250"/>
        <end position="269"/>
    </location>
</feature>
<dbReference type="InterPro" id="IPR056604">
    <property type="entry name" value="GBF1-like_TPR"/>
</dbReference>
<keyword evidence="4" id="KW-1185">Reference proteome</keyword>
<protein>
    <recommendedName>
        <fullName evidence="2">SEC7 domain-containing protein</fullName>
    </recommendedName>
</protein>
<feature type="domain" description="SEC7" evidence="2">
    <location>
        <begin position="661"/>
        <end position="851"/>
    </location>
</feature>
<dbReference type="Pfam" id="PF12783">
    <property type="entry name" value="Sec7-like_HUS"/>
    <property type="match status" value="1"/>
</dbReference>